<dbReference type="EMBL" id="CAEKDK010000001">
    <property type="protein sequence ID" value="CAB4264612.1"/>
    <property type="molecule type" value="Genomic_DNA"/>
</dbReference>
<dbReference type="InterPro" id="IPR039615">
    <property type="entry name" value="PKS"/>
</dbReference>
<organism evidence="2 3">
    <name type="scientific">Prunus armeniaca</name>
    <name type="common">Apricot</name>
    <name type="synonym">Armeniaca vulgaris</name>
    <dbReference type="NCBI Taxonomy" id="36596"/>
    <lineage>
        <taxon>Eukaryota</taxon>
        <taxon>Viridiplantae</taxon>
        <taxon>Streptophyta</taxon>
        <taxon>Embryophyta</taxon>
        <taxon>Tracheophyta</taxon>
        <taxon>Spermatophyta</taxon>
        <taxon>Magnoliopsida</taxon>
        <taxon>eudicotyledons</taxon>
        <taxon>Gunneridae</taxon>
        <taxon>Pentapetalae</taxon>
        <taxon>rosids</taxon>
        <taxon>fabids</taxon>
        <taxon>Rosales</taxon>
        <taxon>Rosaceae</taxon>
        <taxon>Amygdaloideae</taxon>
        <taxon>Amygdaleae</taxon>
        <taxon>Prunus</taxon>
    </lineage>
</organism>
<dbReference type="AlphaFoldDB" id="A0A6J5TLY4"/>
<protein>
    <submittedName>
        <fullName evidence="2">Uncharacterized protein</fullName>
    </submittedName>
</protein>
<sequence>MLPWDEFPANSGGVIYHNESDSDASSDLFEIESLTGKANPFLARQASDAATSDCEDQQRPSPMKMVPNNTRNAKARMNKDIPRHRPAALLGCKSQKSVKVAGDAHKTYHHEKTNFDQQMMRHSRPEAFVPATRFQAETSLNNLTGFGSSVQRGTFLQT</sequence>
<proteinExistence type="predicted"/>
<evidence type="ECO:0000313" key="2">
    <source>
        <dbReference type="EMBL" id="CAB4264612.1"/>
    </source>
</evidence>
<reference evidence="2 3" key="1">
    <citation type="submission" date="2020-05" db="EMBL/GenBank/DDBJ databases">
        <authorList>
            <person name="Campoy J."/>
            <person name="Schneeberger K."/>
            <person name="Spophaly S."/>
        </authorList>
    </citation>
    <scope>NUCLEOTIDE SEQUENCE [LARGE SCALE GENOMIC DNA]</scope>
    <source>
        <strain evidence="2">PruArmRojPasFocal</strain>
    </source>
</reference>
<dbReference type="PANTHER" id="PTHR33781">
    <property type="entry name" value="PROTEIN PHYTOCHROME KINASE SUBSTRATE 1-RELATED"/>
    <property type="match status" value="1"/>
</dbReference>
<dbReference type="GO" id="GO:0009638">
    <property type="term" value="P:phototropism"/>
    <property type="evidence" value="ECO:0007669"/>
    <property type="project" value="InterPro"/>
</dbReference>
<dbReference type="Proteomes" id="UP000507222">
    <property type="component" value="Unassembled WGS sequence"/>
</dbReference>
<evidence type="ECO:0000313" key="3">
    <source>
        <dbReference type="Proteomes" id="UP000507222"/>
    </source>
</evidence>
<accession>A0A6J5TLY4</accession>
<feature type="region of interest" description="Disordered" evidence="1">
    <location>
        <begin position="43"/>
        <end position="83"/>
    </location>
</feature>
<gene>
    <name evidence="2" type="ORF">CURHAP_LOCUS6506</name>
</gene>
<name>A0A6J5TLY4_PRUAR</name>
<feature type="region of interest" description="Disordered" evidence="1">
    <location>
        <begin position="1"/>
        <end position="22"/>
    </location>
</feature>
<dbReference type="PANTHER" id="PTHR33781:SF4">
    <property type="entry name" value="PROTEIN PHYTOCHROME KINASE SUBSTRATE 1"/>
    <property type="match status" value="1"/>
</dbReference>
<evidence type="ECO:0000256" key="1">
    <source>
        <dbReference type="SAM" id="MobiDB-lite"/>
    </source>
</evidence>